<protein>
    <submittedName>
        <fullName evidence="2">Uncharacterized protein</fullName>
    </submittedName>
</protein>
<sequence length="83" mass="9622">MENKAGRELPPGIVKFTITREKLRNILSERYNEDVESFSVEEEGISIRLRVPEEEPATEAEEEPGEEKASREEESEEEELPFQ</sequence>
<evidence type="ECO:0000313" key="3">
    <source>
        <dbReference type="Proteomes" id="UP000070284"/>
    </source>
</evidence>
<feature type="compositionally biased region" description="Acidic residues" evidence="1">
    <location>
        <begin position="73"/>
        <end position="83"/>
    </location>
</feature>
<dbReference type="Proteomes" id="UP000070284">
    <property type="component" value="Unassembled WGS sequence"/>
</dbReference>
<evidence type="ECO:0000256" key="1">
    <source>
        <dbReference type="SAM" id="MobiDB-lite"/>
    </source>
</evidence>
<organism evidence="2 3">
    <name type="scientific">candidate division MSBL1 archaeon SCGC-AAA259E19</name>
    <dbReference type="NCBI Taxonomy" id="1698264"/>
    <lineage>
        <taxon>Archaea</taxon>
        <taxon>Methanobacteriati</taxon>
        <taxon>Methanobacteriota</taxon>
        <taxon>candidate division MSBL1</taxon>
    </lineage>
</organism>
<proteinExistence type="predicted"/>
<comment type="caution">
    <text evidence="2">The sequence shown here is derived from an EMBL/GenBank/DDBJ whole genome shotgun (WGS) entry which is preliminary data.</text>
</comment>
<dbReference type="EMBL" id="LHXO01000074">
    <property type="protein sequence ID" value="KXA94198.1"/>
    <property type="molecule type" value="Genomic_DNA"/>
</dbReference>
<name>A0A133UJ13_9EURY</name>
<dbReference type="AlphaFoldDB" id="A0A133UJ13"/>
<keyword evidence="3" id="KW-1185">Reference proteome</keyword>
<accession>A0A133UJ13</accession>
<evidence type="ECO:0000313" key="2">
    <source>
        <dbReference type="EMBL" id="KXA94198.1"/>
    </source>
</evidence>
<reference evidence="2 3" key="1">
    <citation type="journal article" date="2016" name="Sci. Rep.">
        <title>Metabolic traits of an uncultured archaeal lineage -MSBL1- from brine pools of the Red Sea.</title>
        <authorList>
            <person name="Mwirichia R."/>
            <person name="Alam I."/>
            <person name="Rashid M."/>
            <person name="Vinu M."/>
            <person name="Ba-Alawi W."/>
            <person name="Anthony Kamau A."/>
            <person name="Kamanda Ngugi D."/>
            <person name="Goker M."/>
            <person name="Klenk H.P."/>
            <person name="Bajic V."/>
            <person name="Stingl U."/>
        </authorList>
    </citation>
    <scope>NUCLEOTIDE SEQUENCE [LARGE SCALE GENOMIC DNA]</scope>
    <source>
        <strain evidence="2">SCGC-AAA259E19</strain>
    </source>
</reference>
<gene>
    <name evidence="2" type="ORF">AKJ65_05065</name>
</gene>
<feature type="region of interest" description="Disordered" evidence="1">
    <location>
        <begin position="49"/>
        <end position="83"/>
    </location>
</feature>
<feature type="compositionally biased region" description="Acidic residues" evidence="1">
    <location>
        <begin position="54"/>
        <end position="65"/>
    </location>
</feature>